<sequence length="189" mass="20202">MDGGSTNIDDAAAQAEIDKEAAEPASMYRPTPVFLASLPADPQQLLTYLRQWVHDTYPDRPADSMIWKDAYELIHYSEPFWTPQQRAAIYKALGAMPDVKATTATIAGTGYDLVCMVRTDVGPGDQADCLLFESATGRFAGDATAGTGMALTAATVDLVDYGTQPRPAPGVKPTVDPSLQGSHAPKPKK</sequence>
<comment type="caution">
    <text evidence="2">The sequence shown here is derived from an EMBL/GenBank/DDBJ whole genome shotgun (WGS) entry which is preliminary data.</text>
</comment>
<proteinExistence type="predicted"/>
<organism evidence="2 3">
    <name type="scientific">Dactylosporangium salmoneum</name>
    <dbReference type="NCBI Taxonomy" id="53361"/>
    <lineage>
        <taxon>Bacteria</taxon>
        <taxon>Bacillati</taxon>
        <taxon>Actinomycetota</taxon>
        <taxon>Actinomycetes</taxon>
        <taxon>Micromonosporales</taxon>
        <taxon>Micromonosporaceae</taxon>
        <taxon>Dactylosporangium</taxon>
    </lineage>
</organism>
<reference evidence="2 3" key="1">
    <citation type="journal article" date="2019" name="Int. J. Syst. Evol. Microbiol.">
        <title>The Global Catalogue of Microorganisms (GCM) 10K type strain sequencing project: providing services to taxonomists for standard genome sequencing and annotation.</title>
        <authorList>
            <consortium name="The Broad Institute Genomics Platform"/>
            <consortium name="The Broad Institute Genome Sequencing Center for Infectious Disease"/>
            <person name="Wu L."/>
            <person name="Ma J."/>
        </authorList>
    </citation>
    <scope>NUCLEOTIDE SEQUENCE [LARGE SCALE GENOMIC DNA]</scope>
    <source>
        <strain evidence="2 3">JCM 3272</strain>
    </source>
</reference>
<name>A0ABN3HSM9_9ACTN</name>
<dbReference type="RefSeq" id="WP_344619572.1">
    <property type="nucleotide sequence ID" value="NZ_BAAARV010000102.1"/>
</dbReference>
<evidence type="ECO:0000313" key="3">
    <source>
        <dbReference type="Proteomes" id="UP001501444"/>
    </source>
</evidence>
<feature type="region of interest" description="Disordered" evidence="1">
    <location>
        <begin position="162"/>
        <end position="189"/>
    </location>
</feature>
<dbReference type="EMBL" id="BAAARV010000102">
    <property type="protein sequence ID" value="GAA2386980.1"/>
    <property type="molecule type" value="Genomic_DNA"/>
</dbReference>
<evidence type="ECO:0008006" key="4">
    <source>
        <dbReference type="Google" id="ProtNLM"/>
    </source>
</evidence>
<evidence type="ECO:0000256" key="1">
    <source>
        <dbReference type="SAM" id="MobiDB-lite"/>
    </source>
</evidence>
<keyword evidence="3" id="KW-1185">Reference proteome</keyword>
<protein>
    <recommendedName>
        <fullName evidence="4">Lipoprotein</fullName>
    </recommendedName>
</protein>
<evidence type="ECO:0000313" key="2">
    <source>
        <dbReference type="EMBL" id="GAA2386980.1"/>
    </source>
</evidence>
<dbReference type="Proteomes" id="UP001501444">
    <property type="component" value="Unassembled WGS sequence"/>
</dbReference>
<gene>
    <name evidence="2" type="ORF">GCM10010170_097680</name>
</gene>
<accession>A0ABN3HSM9</accession>